<dbReference type="GO" id="GO:0045944">
    <property type="term" value="P:positive regulation of transcription by RNA polymerase II"/>
    <property type="evidence" value="ECO:0007669"/>
    <property type="project" value="TreeGrafter"/>
</dbReference>
<comment type="caution">
    <text evidence="6">The sequence shown here is derived from an EMBL/GenBank/DDBJ whole genome shotgun (WGS) entry which is preliminary data.</text>
</comment>
<keyword evidence="3" id="KW-0862">Zinc</keyword>
<accession>A0A8J1XWQ6</accession>
<proteinExistence type="predicted"/>
<dbReference type="FunFam" id="2.10.110.10:FF:000016">
    <property type="entry name" value="LIM domain only 3"/>
    <property type="match status" value="1"/>
</dbReference>
<dbReference type="GO" id="GO:0046872">
    <property type="term" value="F:metal ion binding"/>
    <property type="evidence" value="ECO:0007669"/>
    <property type="project" value="UniProtKB-KW"/>
</dbReference>
<dbReference type="Proteomes" id="UP000749559">
    <property type="component" value="Unassembled WGS sequence"/>
</dbReference>
<dbReference type="CDD" id="cd09388">
    <property type="entry name" value="LIM1_LMO1_LMO3"/>
    <property type="match status" value="1"/>
</dbReference>
<gene>
    <name evidence="6" type="ORF">OFUS_LOCUS12286</name>
</gene>
<dbReference type="GO" id="GO:0003713">
    <property type="term" value="F:transcription coactivator activity"/>
    <property type="evidence" value="ECO:0007669"/>
    <property type="project" value="TreeGrafter"/>
</dbReference>
<evidence type="ECO:0000313" key="7">
    <source>
        <dbReference type="Proteomes" id="UP000749559"/>
    </source>
</evidence>
<feature type="region of interest" description="Disordered" evidence="5">
    <location>
        <begin position="40"/>
        <end position="67"/>
    </location>
</feature>
<dbReference type="SMART" id="SM00132">
    <property type="entry name" value="LIM"/>
    <property type="match status" value="2"/>
</dbReference>
<evidence type="ECO:0000256" key="1">
    <source>
        <dbReference type="ARBA" id="ARBA00022723"/>
    </source>
</evidence>
<feature type="compositionally biased region" description="Basic residues" evidence="5">
    <location>
        <begin position="43"/>
        <end position="57"/>
    </location>
</feature>
<keyword evidence="2" id="KW-0677">Repeat</keyword>
<dbReference type="FunFam" id="2.10.110.10:FF:000015">
    <property type="entry name" value="LIM domain only 3"/>
    <property type="match status" value="1"/>
</dbReference>
<dbReference type="PROSITE" id="PS00478">
    <property type="entry name" value="LIM_DOMAIN_1"/>
    <property type="match status" value="1"/>
</dbReference>
<dbReference type="InterPro" id="IPR001781">
    <property type="entry name" value="Znf_LIM"/>
</dbReference>
<evidence type="ECO:0000313" key="6">
    <source>
        <dbReference type="EMBL" id="CAH1786373.1"/>
    </source>
</evidence>
<dbReference type="GO" id="GO:0140297">
    <property type="term" value="F:DNA-binding transcription factor binding"/>
    <property type="evidence" value="ECO:0007669"/>
    <property type="project" value="TreeGrafter"/>
</dbReference>
<dbReference type="InterPro" id="IPR050945">
    <property type="entry name" value="LMO_RBTN_TF"/>
</dbReference>
<dbReference type="PANTHER" id="PTHR45787">
    <property type="entry name" value="LD11652P"/>
    <property type="match status" value="1"/>
</dbReference>
<dbReference type="PROSITE" id="PS50023">
    <property type="entry name" value="LIM_DOMAIN_2"/>
    <property type="match status" value="2"/>
</dbReference>
<dbReference type="EMBL" id="CAIIXF020000006">
    <property type="protein sequence ID" value="CAH1786373.1"/>
    <property type="molecule type" value="Genomic_DNA"/>
</dbReference>
<dbReference type="PANTHER" id="PTHR45787:SF1">
    <property type="entry name" value="LIM ZINC-BINDING DOMAIN-CONTAINING PROTEIN"/>
    <property type="match status" value="1"/>
</dbReference>
<evidence type="ECO:0000256" key="3">
    <source>
        <dbReference type="ARBA" id="ARBA00022833"/>
    </source>
</evidence>
<keyword evidence="1" id="KW-0479">Metal-binding</keyword>
<protein>
    <submittedName>
        <fullName evidence="6">Uncharacterized protein</fullName>
    </submittedName>
</protein>
<evidence type="ECO:0000256" key="5">
    <source>
        <dbReference type="SAM" id="MobiDB-lite"/>
    </source>
</evidence>
<dbReference type="AlphaFoldDB" id="A0A8J1XWQ6"/>
<dbReference type="SUPFAM" id="SSF57716">
    <property type="entry name" value="Glucocorticoid receptor-like (DNA-binding domain)"/>
    <property type="match status" value="3"/>
</dbReference>
<dbReference type="CDD" id="cd09390">
    <property type="entry name" value="LIM2_dLMO"/>
    <property type="match status" value="1"/>
</dbReference>
<evidence type="ECO:0000256" key="4">
    <source>
        <dbReference type="ARBA" id="ARBA00023038"/>
    </source>
</evidence>
<evidence type="ECO:0000256" key="2">
    <source>
        <dbReference type="ARBA" id="ARBA00022737"/>
    </source>
</evidence>
<feature type="compositionally biased region" description="Low complexity" evidence="5">
    <location>
        <begin position="58"/>
        <end position="67"/>
    </location>
</feature>
<reference evidence="6" key="1">
    <citation type="submission" date="2022-03" db="EMBL/GenBank/DDBJ databases">
        <authorList>
            <person name="Martin C."/>
        </authorList>
    </citation>
    <scope>NUCLEOTIDE SEQUENCE</scope>
</reference>
<keyword evidence="4" id="KW-0440">LIM domain</keyword>
<sequence>MLVEVKRERNPYCGDLFTLRTEQGMYPTYDAIMKTIDTSVPKPKVRKRRSPKVKRLNSSRSYSPASSIASSQGEMAISQESCHTVHECCGCKKKIHDRYLLKTMDEYWHEDCLKCSCCDCRLGEVGSTLFTKANLMLCRRDYLRLFGSTGYCSACNKMIPAFEMVMRAKGNVYHLECFACQQCNHRFCVGDKFYLCDNKILCEYDYEERMVFASMSYNYNALAQIKRQAQCLSDDMSSGYGSPSPGSLT</sequence>
<name>A0A8J1XWQ6_OWEFU</name>
<dbReference type="OrthoDB" id="6352355at2759"/>
<dbReference type="GO" id="GO:0005634">
    <property type="term" value="C:nucleus"/>
    <property type="evidence" value="ECO:0007669"/>
    <property type="project" value="TreeGrafter"/>
</dbReference>
<dbReference type="Pfam" id="PF00412">
    <property type="entry name" value="LIM"/>
    <property type="match status" value="2"/>
</dbReference>
<organism evidence="6 7">
    <name type="scientific">Owenia fusiformis</name>
    <name type="common">Polychaete worm</name>
    <dbReference type="NCBI Taxonomy" id="6347"/>
    <lineage>
        <taxon>Eukaryota</taxon>
        <taxon>Metazoa</taxon>
        <taxon>Spiralia</taxon>
        <taxon>Lophotrochozoa</taxon>
        <taxon>Annelida</taxon>
        <taxon>Polychaeta</taxon>
        <taxon>Sedentaria</taxon>
        <taxon>Canalipalpata</taxon>
        <taxon>Sabellida</taxon>
        <taxon>Oweniida</taxon>
        <taxon>Oweniidae</taxon>
        <taxon>Owenia</taxon>
    </lineage>
</organism>
<keyword evidence="7" id="KW-1185">Reference proteome</keyword>
<dbReference type="Gene3D" id="2.10.110.10">
    <property type="entry name" value="Cysteine Rich Protein"/>
    <property type="match status" value="2"/>
</dbReference>